<sequence>MKQKRVKEQMKSINNRIALSFSLLIAGILLIIVFSASALFTDRFMEQKNSLMQERTMLLSQEIDKKIDLYRQLVRSLKRDYLVSQFIKGTNEDYDMLHSRLGYLTSSTYGVQRVSLVDPSGRMIDTPESENFNRPLAELSGLEHFLRSGREEKFSTPHNFPSPTISPDYMQNNSLSYLSVVRDENFEVSGYVLMNVGRNYLFPSSQSLAHSLFDSTYIVSKSDGVIYRLGEWNPELEQESLKFAREGYFGETYRTAGDYTYYKQEVSTYPDWIMVGVASNTALKKDLMQLIWVVGLIGSLGILVVMVISRLISWKITRPIYNMKNAMAKFEQGEMPNKLEVTTRDELAYLVNGFNHMLDDINAFIDAVYHEQEEKKKAEVAALKFQLESLQSQINPHFLYNTLNTVSYLALKSRCVEIRMLIQSLNTLLRSTLSNQNEMVPIKKELEFLESYVKIQSYRYEEPVAVVYQVDEGALGCPIPKLLLQPLVENALLHGIYPRQGPGRILVSISSLSDSVEVSISDDGVGMDPQTLSKIRERHRGFNSVGLSNVDERLLLYYGEESKLTIESTKNIGTVISFTIPRESRYNESGG</sequence>
<accession>A0A926E0Q2</accession>
<gene>
    <name evidence="7" type="ORF">H8711_08280</name>
</gene>
<keyword evidence="5" id="KW-0472">Membrane</keyword>
<keyword evidence="8" id="KW-1185">Reference proteome</keyword>
<keyword evidence="2" id="KW-0597">Phosphoprotein</keyword>
<dbReference type="Gene3D" id="3.30.565.10">
    <property type="entry name" value="Histidine kinase-like ATPase, C-terminal domain"/>
    <property type="match status" value="1"/>
</dbReference>
<reference evidence="7" key="1">
    <citation type="submission" date="2020-08" db="EMBL/GenBank/DDBJ databases">
        <title>Genome public.</title>
        <authorList>
            <person name="Liu C."/>
            <person name="Sun Q."/>
        </authorList>
    </citation>
    <scope>NUCLEOTIDE SEQUENCE</scope>
    <source>
        <strain evidence="7">NSJ-31</strain>
    </source>
</reference>
<dbReference type="SUPFAM" id="SSF158472">
    <property type="entry name" value="HAMP domain-like"/>
    <property type="match status" value="1"/>
</dbReference>
<dbReference type="SMART" id="SM00387">
    <property type="entry name" value="HATPase_c"/>
    <property type="match status" value="1"/>
</dbReference>
<evidence type="ECO:0000256" key="4">
    <source>
        <dbReference type="ARBA" id="ARBA00022777"/>
    </source>
</evidence>
<keyword evidence="4 7" id="KW-0418">Kinase</keyword>
<keyword evidence="5" id="KW-0812">Transmembrane</keyword>
<dbReference type="RefSeq" id="WP_249283006.1">
    <property type="nucleotide sequence ID" value="NZ_JACRST010000011.1"/>
</dbReference>
<comment type="caution">
    <text evidence="7">The sequence shown here is derived from an EMBL/GenBank/DDBJ whole genome shotgun (WGS) entry which is preliminary data.</text>
</comment>
<dbReference type="PANTHER" id="PTHR34220">
    <property type="entry name" value="SENSOR HISTIDINE KINASE YPDA"/>
    <property type="match status" value="1"/>
</dbReference>
<dbReference type="InterPro" id="IPR010559">
    <property type="entry name" value="Sig_transdc_His_kin_internal"/>
</dbReference>
<dbReference type="PANTHER" id="PTHR34220:SF7">
    <property type="entry name" value="SENSOR HISTIDINE KINASE YPDA"/>
    <property type="match status" value="1"/>
</dbReference>
<dbReference type="Pfam" id="PF02518">
    <property type="entry name" value="HATPase_c"/>
    <property type="match status" value="1"/>
</dbReference>
<dbReference type="SMART" id="SM00304">
    <property type="entry name" value="HAMP"/>
    <property type="match status" value="1"/>
</dbReference>
<name>A0A926E0Q2_9FIRM</name>
<evidence type="ECO:0000256" key="1">
    <source>
        <dbReference type="ARBA" id="ARBA00004370"/>
    </source>
</evidence>
<evidence type="ECO:0000313" key="7">
    <source>
        <dbReference type="EMBL" id="MBC8546929.1"/>
    </source>
</evidence>
<evidence type="ECO:0000259" key="6">
    <source>
        <dbReference type="PROSITE" id="PS50885"/>
    </source>
</evidence>
<dbReference type="InterPro" id="IPR003660">
    <property type="entry name" value="HAMP_dom"/>
</dbReference>
<dbReference type="SUPFAM" id="SSF55874">
    <property type="entry name" value="ATPase domain of HSP90 chaperone/DNA topoisomerase II/histidine kinase"/>
    <property type="match status" value="1"/>
</dbReference>
<feature type="transmembrane region" description="Helical" evidence="5">
    <location>
        <begin position="21"/>
        <end position="40"/>
    </location>
</feature>
<dbReference type="Pfam" id="PF00672">
    <property type="entry name" value="HAMP"/>
    <property type="match status" value="1"/>
</dbReference>
<dbReference type="Gene3D" id="6.10.340.10">
    <property type="match status" value="1"/>
</dbReference>
<dbReference type="Pfam" id="PF06580">
    <property type="entry name" value="His_kinase"/>
    <property type="match status" value="1"/>
</dbReference>
<dbReference type="AlphaFoldDB" id="A0A926E0Q2"/>
<dbReference type="EMBL" id="JACRST010000011">
    <property type="protein sequence ID" value="MBC8546929.1"/>
    <property type="molecule type" value="Genomic_DNA"/>
</dbReference>
<organism evidence="7 8">
    <name type="scientific">Ligaoa zhengdingensis</name>
    <dbReference type="NCBI Taxonomy" id="2763658"/>
    <lineage>
        <taxon>Bacteria</taxon>
        <taxon>Bacillati</taxon>
        <taxon>Bacillota</taxon>
        <taxon>Clostridia</taxon>
        <taxon>Eubacteriales</taxon>
        <taxon>Oscillospiraceae</taxon>
        <taxon>Ligaoa</taxon>
    </lineage>
</organism>
<evidence type="ECO:0000256" key="5">
    <source>
        <dbReference type="SAM" id="Phobius"/>
    </source>
</evidence>
<dbReference type="InterPro" id="IPR036890">
    <property type="entry name" value="HATPase_C_sf"/>
</dbReference>
<dbReference type="GO" id="GO:0016020">
    <property type="term" value="C:membrane"/>
    <property type="evidence" value="ECO:0007669"/>
    <property type="project" value="UniProtKB-SubCell"/>
</dbReference>
<dbReference type="InterPro" id="IPR003594">
    <property type="entry name" value="HATPase_dom"/>
</dbReference>
<keyword evidence="5" id="KW-1133">Transmembrane helix</keyword>
<comment type="subcellular location">
    <subcellularLocation>
        <location evidence="1">Membrane</location>
    </subcellularLocation>
</comment>
<dbReference type="CDD" id="cd06225">
    <property type="entry name" value="HAMP"/>
    <property type="match status" value="1"/>
</dbReference>
<feature type="domain" description="HAMP" evidence="6">
    <location>
        <begin position="314"/>
        <end position="366"/>
    </location>
</feature>
<dbReference type="GO" id="GO:0000155">
    <property type="term" value="F:phosphorelay sensor kinase activity"/>
    <property type="evidence" value="ECO:0007669"/>
    <property type="project" value="InterPro"/>
</dbReference>
<feature type="transmembrane region" description="Helical" evidence="5">
    <location>
        <begin position="290"/>
        <end position="313"/>
    </location>
</feature>
<proteinExistence type="predicted"/>
<evidence type="ECO:0000256" key="2">
    <source>
        <dbReference type="ARBA" id="ARBA00022553"/>
    </source>
</evidence>
<protein>
    <submittedName>
        <fullName evidence="7">Sensor histidine kinase</fullName>
    </submittedName>
</protein>
<keyword evidence="3" id="KW-0808">Transferase</keyword>
<evidence type="ECO:0000313" key="8">
    <source>
        <dbReference type="Proteomes" id="UP000653127"/>
    </source>
</evidence>
<dbReference type="PROSITE" id="PS50885">
    <property type="entry name" value="HAMP"/>
    <property type="match status" value="1"/>
</dbReference>
<dbReference type="Proteomes" id="UP000653127">
    <property type="component" value="Unassembled WGS sequence"/>
</dbReference>
<evidence type="ECO:0000256" key="3">
    <source>
        <dbReference type="ARBA" id="ARBA00022679"/>
    </source>
</evidence>
<dbReference type="InterPro" id="IPR050640">
    <property type="entry name" value="Bact_2-comp_sensor_kinase"/>
</dbReference>